<evidence type="ECO:0000313" key="2">
    <source>
        <dbReference type="Proteomes" id="UP000805193"/>
    </source>
</evidence>
<evidence type="ECO:0000313" key="1">
    <source>
        <dbReference type="EMBL" id="KAG0421493.1"/>
    </source>
</evidence>
<accession>A0AC60PKQ0</accession>
<proteinExistence type="predicted"/>
<gene>
    <name evidence="1" type="ORF">HPB47_002619</name>
</gene>
<keyword evidence="2" id="KW-1185">Reference proteome</keyword>
<name>A0AC60PKQ0_IXOPE</name>
<reference evidence="1 2" key="1">
    <citation type="journal article" date="2020" name="Cell">
        <title>Large-Scale Comparative Analyses of Tick Genomes Elucidate Their Genetic Diversity and Vector Capacities.</title>
        <authorList>
            <consortium name="Tick Genome and Microbiome Consortium (TIGMIC)"/>
            <person name="Jia N."/>
            <person name="Wang J."/>
            <person name="Shi W."/>
            <person name="Du L."/>
            <person name="Sun Y."/>
            <person name="Zhan W."/>
            <person name="Jiang J.F."/>
            <person name="Wang Q."/>
            <person name="Zhang B."/>
            <person name="Ji P."/>
            <person name="Bell-Sakyi L."/>
            <person name="Cui X.M."/>
            <person name="Yuan T.T."/>
            <person name="Jiang B.G."/>
            <person name="Yang W.F."/>
            <person name="Lam T.T."/>
            <person name="Chang Q.C."/>
            <person name="Ding S.J."/>
            <person name="Wang X.J."/>
            <person name="Zhu J.G."/>
            <person name="Ruan X.D."/>
            <person name="Zhao L."/>
            <person name="Wei J.T."/>
            <person name="Ye R.Z."/>
            <person name="Que T.C."/>
            <person name="Du C.H."/>
            <person name="Zhou Y.H."/>
            <person name="Cheng J.X."/>
            <person name="Dai P.F."/>
            <person name="Guo W.B."/>
            <person name="Han X.H."/>
            <person name="Huang E.J."/>
            <person name="Li L.F."/>
            <person name="Wei W."/>
            <person name="Gao Y.C."/>
            <person name="Liu J.Z."/>
            <person name="Shao H.Z."/>
            <person name="Wang X."/>
            <person name="Wang C.C."/>
            <person name="Yang T.C."/>
            <person name="Huo Q.B."/>
            <person name="Li W."/>
            <person name="Chen H.Y."/>
            <person name="Chen S.E."/>
            <person name="Zhou L.G."/>
            <person name="Ni X.B."/>
            <person name="Tian J.H."/>
            <person name="Sheng Y."/>
            <person name="Liu T."/>
            <person name="Pan Y.S."/>
            <person name="Xia L.Y."/>
            <person name="Li J."/>
            <person name="Zhao F."/>
            <person name="Cao W.C."/>
        </authorList>
    </citation>
    <scope>NUCLEOTIDE SEQUENCE [LARGE SCALE GENOMIC DNA]</scope>
    <source>
        <strain evidence="1">Iper-2018</strain>
    </source>
</reference>
<sequence>MSHASGTKDVDQDSPASASKEELYDLLEARINNSEGTWVQCCEAKCNKWRYLQNVPDPNEVPEEWYCFMNKDTQYNSCAAAEQDMSQEEFVDVKFFVGSIVWAKLGSYPWWPAMIDDDPDSGLYFCNEDPYDEDRVVPKKYEKAFNDALERAKLAVKLPLPLEQGVPKYFKEKATSKEDKGKTWSKAKTEINGKPKKPKNPGAKEPATDVAQLLTDAAAPAKPAKGPTERTGKATASVRPTVTPARALDKVAAKVPAKPATTPASGTFKAATILLPKPVATVPVTALPLKEAAALENPAAKTGSAAKQATHKAPYQKRLFKVPTKESTTTPPEGFAASKEMPSARTNPDKDQLTSSRLRTTLLEGSDFDALSYLSLTFKNCLSRAF</sequence>
<protein>
    <submittedName>
        <fullName evidence="1">Uncharacterized protein</fullName>
    </submittedName>
</protein>
<organism evidence="1 2">
    <name type="scientific">Ixodes persulcatus</name>
    <name type="common">Taiga tick</name>
    <dbReference type="NCBI Taxonomy" id="34615"/>
    <lineage>
        <taxon>Eukaryota</taxon>
        <taxon>Metazoa</taxon>
        <taxon>Ecdysozoa</taxon>
        <taxon>Arthropoda</taxon>
        <taxon>Chelicerata</taxon>
        <taxon>Arachnida</taxon>
        <taxon>Acari</taxon>
        <taxon>Parasitiformes</taxon>
        <taxon>Ixodida</taxon>
        <taxon>Ixodoidea</taxon>
        <taxon>Ixodidae</taxon>
        <taxon>Ixodinae</taxon>
        <taxon>Ixodes</taxon>
    </lineage>
</organism>
<comment type="caution">
    <text evidence="1">The sequence shown here is derived from an EMBL/GenBank/DDBJ whole genome shotgun (WGS) entry which is preliminary data.</text>
</comment>
<dbReference type="Proteomes" id="UP000805193">
    <property type="component" value="Unassembled WGS sequence"/>
</dbReference>
<dbReference type="EMBL" id="JABSTQ010010358">
    <property type="protein sequence ID" value="KAG0421493.1"/>
    <property type="molecule type" value="Genomic_DNA"/>
</dbReference>